<evidence type="ECO:0000313" key="1">
    <source>
        <dbReference type="EMBL" id="RJY50398.1"/>
    </source>
</evidence>
<dbReference type="InterPro" id="IPR008861">
    <property type="entry name" value="GpX-like"/>
</dbReference>
<dbReference type="Pfam" id="PF05489">
    <property type="entry name" value="Phage_tail_X"/>
    <property type="match status" value="1"/>
</dbReference>
<organism evidence="1 2">
    <name type="scientific">Veillonella atypica</name>
    <dbReference type="NCBI Taxonomy" id="39777"/>
    <lineage>
        <taxon>Bacteria</taxon>
        <taxon>Bacillati</taxon>
        <taxon>Bacillota</taxon>
        <taxon>Negativicutes</taxon>
        <taxon>Veillonellales</taxon>
        <taxon>Veillonellaceae</taxon>
        <taxon>Veillonella</taxon>
    </lineage>
</organism>
<comment type="caution">
    <text evidence="1">The sequence shown here is derived from an EMBL/GenBank/DDBJ whole genome shotgun (WGS) entry which is preliminary data.</text>
</comment>
<dbReference type="EMBL" id="QXZZ01000028">
    <property type="protein sequence ID" value="RJY50398.1"/>
    <property type="molecule type" value="Genomic_DNA"/>
</dbReference>
<dbReference type="RefSeq" id="WP_119982615.1">
    <property type="nucleotide sequence ID" value="NZ_QXZZ01000028.1"/>
</dbReference>
<proteinExistence type="predicted"/>
<reference evidence="1 2" key="1">
    <citation type="submission" date="2018-09" db="EMBL/GenBank/DDBJ databases">
        <title>Genome sequence of Veillonella atypica isolated from periodontal Korean patients.</title>
        <authorList>
            <person name="Lee J.-H."/>
            <person name="Moon J.-H."/>
            <person name="Shin S.-Y."/>
        </authorList>
    </citation>
    <scope>NUCLEOTIDE SEQUENCE [LARGE SCALE GENOMIC DNA]</scope>
    <source>
        <strain evidence="1 2">KHUD_V1</strain>
    </source>
</reference>
<evidence type="ECO:0000313" key="2">
    <source>
        <dbReference type="Proteomes" id="UP000277803"/>
    </source>
</evidence>
<dbReference type="AlphaFoldDB" id="A0A3A6WBU7"/>
<accession>A0A3A6WBU7</accession>
<dbReference type="Proteomes" id="UP000277803">
    <property type="component" value="Unassembled WGS sequence"/>
</dbReference>
<name>A0A3A6WBU7_9FIRM</name>
<gene>
    <name evidence="1" type="ORF">D2965_05930</name>
</gene>
<protein>
    <submittedName>
        <fullName evidence="1">Phage tail protein</fullName>
    </submittedName>
</protein>
<sequence>MNQYRTIQGDMWDGIAFKVYGNEAYMNVLLEANQEYAQYVILPANLILKCPDVDIRATVNLPPWRR</sequence>